<evidence type="ECO:0000313" key="3">
    <source>
        <dbReference type="Proteomes" id="UP000653454"/>
    </source>
</evidence>
<keyword evidence="3" id="KW-1185">Reference proteome</keyword>
<evidence type="ECO:0000256" key="1">
    <source>
        <dbReference type="SAM" id="SignalP"/>
    </source>
</evidence>
<feature type="chain" id="PRO_5035924599" evidence="1">
    <location>
        <begin position="19"/>
        <end position="220"/>
    </location>
</feature>
<proteinExistence type="predicted"/>
<evidence type="ECO:0000313" key="2">
    <source>
        <dbReference type="EMBL" id="CAG9134261.1"/>
    </source>
</evidence>
<keyword evidence="1" id="KW-0732">Signal</keyword>
<comment type="caution">
    <text evidence="2">The sequence shown here is derived from an EMBL/GenBank/DDBJ whole genome shotgun (WGS) entry which is preliminary data.</text>
</comment>
<gene>
    <name evidence="2" type="ORF">PLXY2_LOCUS12504</name>
</gene>
<organism evidence="2 3">
    <name type="scientific">Plutella xylostella</name>
    <name type="common">Diamondback moth</name>
    <name type="synonym">Plutella maculipennis</name>
    <dbReference type="NCBI Taxonomy" id="51655"/>
    <lineage>
        <taxon>Eukaryota</taxon>
        <taxon>Metazoa</taxon>
        <taxon>Ecdysozoa</taxon>
        <taxon>Arthropoda</taxon>
        <taxon>Hexapoda</taxon>
        <taxon>Insecta</taxon>
        <taxon>Pterygota</taxon>
        <taxon>Neoptera</taxon>
        <taxon>Endopterygota</taxon>
        <taxon>Lepidoptera</taxon>
        <taxon>Glossata</taxon>
        <taxon>Ditrysia</taxon>
        <taxon>Yponomeutoidea</taxon>
        <taxon>Plutellidae</taxon>
        <taxon>Plutella</taxon>
    </lineage>
</organism>
<sequence>MSPYFVLSAILFVKIAAAQRVIQPPCQTAQNIYQQIQQVPTSLATPSVSNDYSIELCKNLATAVQSMVLNKLTRNAYRKPVFNQIAGPLLNEISLRLQNSQCPACGNIPVQSVINSIGNLPIQSLLSNNVQSLNNVPSLVRNVPVQSYKAVNPSCGCQQANPCRQSVVQRVPNVARPVVNQNNLVNNVQQRYSDVYSVLESLKNQGGCTCNQQRNLLGVY</sequence>
<dbReference type="Proteomes" id="UP000653454">
    <property type="component" value="Unassembled WGS sequence"/>
</dbReference>
<feature type="signal peptide" evidence="1">
    <location>
        <begin position="1"/>
        <end position="18"/>
    </location>
</feature>
<protein>
    <submittedName>
        <fullName evidence="2">(diamondback moth) hypothetical protein</fullName>
    </submittedName>
</protein>
<dbReference type="AlphaFoldDB" id="A0A8S4G2Z5"/>
<reference evidence="2" key="1">
    <citation type="submission" date="2020-11" db="EMBL/GenBank/DDBJ databases">
        <authorList>
            <person name="Whiteford S."/>
        </authorList>
    </citation>
    <scope>NUCLEOTIDE SEQUENCE</scope>
</reference>
<name>A0A8S4G2Z5_PLUXY</name>
<accession>A0A8S4G2Z5</accession>
<dbReference type="EMBL" id="CAJHNJ030000075">
    <property type="protein sequence ID" value="CAG9134261.1"/>
    <property type="molecule type" value="Genomic_DNA"/>
</dbReference>